<accession>A0AAD8PDW8</accession>
<keyword evidence="7" id="KW-1185">Reference proteome</keyword>
<comment type="caution">
    <text evidence="6">The sequence shown here is derived from an EMBL/GenBank/DDBJ whole genome shotgun (WGS) entry which is preliminary data.</text>
</comment>
<evidence type="ECO:0000313" key="7">
    <source>
        <dbReference type="Proteomes" id="UP001230268"/>
    </source>
</evidence>
<keyword evidence="1" id="KW-0479">Metal-binding</keyword>
<organism evidence="6 7">
    <name type="scientific">Babesia gibsoni</name>
    <dbReference type="NCBI Taxonomy" id="33632"/>
    <lineage>
        <taxon>Eukaryota</taxon>
        <taxon>Sar</taxon>
        <taxon>Alveolata</taxon>
        <taxon>Apicomplexa</taxon>
        <taxon>Aconoidasida</taxon>
        <taxon>Piroplasmida</taxon>
        <taxon>Babesiidae</taxon>
        <taxon>Babesia</taxon>
    </lineage>
</organism>
<dbReference type="Gene3D" id="3.30.160.60">
    <property type="entry name" value="Classic Zinc Finger"/>
    <property type="match status" value="1"/>
</dbReference>
<dbReference type="PANTHER" id="PTHR13480">
    <property type="entry name" value="E3 UBIQUITIN-PROTEIN LIGASE HAKAI-RELATED"/>
    <property type="match status" value="1"/>
</dbReference>
<dbReference type="PANTHER" id="PTHR13480:SF0">
    <property type="entry name" value="E3 UBIQUITIN-PROTEIN LIGASE HAKAI"/>
    <property type="match status" value="1"/>
</dbReference>
<dbReference type="GO" id="GO:0030155">
    <property type="term" value="P:regulation of cell adhesion"/>
    <property type="evidence" value="ECO:0007669"/>
    <property type="project" value="TreeGrafter"/>
</dbReference>
<name>A0AAD8PDW8_BABGI</name>
<dbReference type="SUPFAM" id="SSF57667">
    <property type="entry name" value="beta-beta-alpha zinc fingers"/>
    <property type="match status" value="1"/>
</dbReference>
<dbReference type="InterPro" id="IPR040383">
    <property type="entry name" value="HAKAI/CBLL2"/>
</dbReference>
<dbReference type="PROSITE" id="PS00518">
    <property type="entry name" value="ZF_RING_1"/>
    <property type="match status" value="1"/>
</dbReference>
<keyword evidence="2 4" id="KW-0863">Zinc-finger</keyword>
<dbReference type="GO" id="GO:0016567">
    <property type="term" value="P:protein ubiquitination"/>
    <property type="evidence" value="ECO:0007669"/>
    <property type="project" value="InterPro"/>
</dbReference>
<proteinExistence type="predicted"/>
<evidence type="ECO:0000256" key="1">
    <source>
        <dbReference type="ARBA" id="ARBA00022723"/>
    </source>
</evidence>
<dbReference type="PROSITE" id="PS00028">
    <property type="entry name" value="ZINC_FINGER_C2H2_1"/>
    <property type="match status" value="1"/>
</dbReference>
<dbReference type="Proteomes" id="UP001230268">
    <property type="component" value="Unassembled WGS sequence"/>
</dbReference>
<dbReference type="GO" id="GO:0061630">
    <property type="term" value="F:ubiquitin protein ligase activity"/>
    <property type="evidence" value="ECO:0007669"/>
    <property type="project" value="InterPro"/>
</dbReference>
<dbReference type="AlphaFoldDB" id="A0AAD8PDW8"/>
<reference evidence="6" key="1">
    <citation type="submission" date="2023-08" db="EMBL/GenBank/DDBJ databases">
        <title>Draft sequence of the Babesia gibsoni genome.</title>
        <authorList>
            <person name="Yamagishi J.Y."/>
            <person name="Xuan X.X."/>
        </authorList>
    </citation>
    <scope>NUCLEOTIDE SEQUENCE</scope>
    <source>
        <strain evidence="6">Azabu</strain>
    </source>
</reference>
<dbReference type="EMBL" id="JAVEPI010000002">
    <property type="protein sequence ID" value="KAK1443509.1"/>
    <property type="molecule type" value="Genomic_DNA"/>
</dbReference>
<evidence type="ECO:0000256" key="3">
    <source>
        <dbReference type="ARBA" id="ARBA00022833"/>
    </source>
</evidence>
<feature type="domain" description="C2H2-type" evidence="5">
    <location>
        <begin position="75"/>
        <end position="105"/>
    </location>
</feature>
<keyword evidence="3" id="KW-0862">Zinc</keyword>
<evidence type="ECO:0000313" key="6">
    <source>
        <dbReference type="EMBL" id="KAK1443509.1"/>
    </source>
</evidence>
<evidence type="ECO:0000256" key="4">
    <source>
        <dbReference type="PROSITE-ProRule" id="PRU00042"/>
    </source>
</evidence>
<evidence type="ECO:0000259" key="5">
    <source>
        <dbReference type="PROSITE" id="PS50157"/>
    </source>
</evidence>
<sequence>MWEYQREECSELRFKLGSSVFCHCGTPFVDRHRTVPCYHVLCSTCVLAVKQNNICVLCHGECQETQPIHPNEDLYVCTVQACNKGFLNFPSLRIHAKASHSIETHSIVDFYSKNGDTAVQLGEVHKIAQEHQMTDFDKEEFE</sequence>
<dbReference type="PROSITE" id="PS50157">
    <property type="entry name" value="ZINC_FINGER_C2H2_2"/>
    <property type="match status" value="1"/>
</dbReference>
<dbReference type="InterPro" id="IPR013087">
    <property type="entry name" value="Znf_C2H2_type"/>
</dbReference>
<evidence type="ECO:0000256" key="2">
    <source>
        <dbReference type="ARBA" id="ARBA00022771"/>
    </source>
</evidence>
<gene>
    <name evidence="6" type="ORF">BgAZ_203850</name>
</gene>
<dbReference type="GO" id="GO:0008270">
    <property type="term" value="F:zinc ion binding"/>
    <property type="evidence" value="ECO:0007669"/>
    <property type="project" value="UniProtKB-KW"/>
</dbReference>
<protein>
    <recommendedName>
        <fullName evidence="5">C2H2-type domain-containing protein</fullName>
    </recommendedName>
</protein>
<dbReference type="InterPro" id="IPR017907">
    <property type="entry name" value="Znf_RING_CS"/>
</dbReference>
<dbReference type="InterPro" id="IPR036236">
    <property type="entry name" value="Znf_C2H2_sf"/>
</dbReference>